<dbReference type="AlphaFoldDB" id="K5XR06"/>
<accession>K5XR06</accession>
<dbReference type="SMART" id="SM00553">
    <property type="entry name" value="SEP"/>
    <property type="match status" value="1"/>
</dbReference>
<dbReference type="KEGG" id="abp:AGABI1DRAFT43901"/>
<dbReference type="eggNOG" id="KOG2086">
    <property type="taxonomic scope" value="Eukaryota"/>
</dbReference>
<dbReference type="OrthoDB" id="25887at2759"/>
<dbReference type="SUPFAM" id="SSF54236">
    <property type="entry name" value="Ubiquitin-like"/>
    <property type="match status" value="1"/>
</dbReference>
<protein>
    <recommendedName>
        <fullName evidence="7">UBX domain-containing protein</fullName>
    </recommendedName>
</protein>
<dbReference type="SMART" id="SM00166">
    <property type="entry name" value="UBX"/>
    <property type="match status" value="1"/>
</dbReference>
<dbReference type="Pfam" id="PF08059">
    <property type="entry name" value="SEP"/>
    <property type="match status" value="1"/>
</dbReference>
<dbReference type="CDD" id="cd01770">
    <property type="entry name" value="UBX_UBXN2"/>
    <property type="match status" value="1"/>
</dbReference>
<feature type="compositionally biased region" description="Low complexity" evidence="2">
    <location>
        <begin position="97"/>
        <end position="109"/>
    </location>
</feature>
<name>K5XR06_AGABU</name>
<dbReference type="PANTHER" id="PTHR23333">
    <property type="entry name" value="UBX DOMAIN CONTAINING PROTEIN"/>
    <property type="match status" value="1"/>
</dbReference>
<dbReference type="Gene3D" id="3.10.20.90">
    <property type="entry name" value="Phosphatidylinositol 3-kinase Catalytic Subunit, Chain A, domain 1"/>
    <property type="match status" value="1"/>
</dbReference>
<dbReference type="FunFam" id="3.10.20.90:FF:000179">
    <property type="entry name" value="Plant UBX domain-containing protein 4"/>
    <property type="match status" value="1"/>
</dbReference>
<dbReference type="GO" id="GO:0043130">
    <property type="term" value="F:ubiquitin binding"/>
    <property type="evidence" value="ECO:0007669"/>
    <property type="project" value="TreeGrafter"/>
</dbReference>
<dbReference type="InterPro" id="IPR036241">
    <property type="entry name" value="NSFL1C_SEP_dom_sf"/>
</dbReference>
<organism evidence="5 6">
    <name type="scientific">Agaricus bisporus var. burnettii (strain JB137-S8 / ATCC MYA-4627 / FGSC 10392)</name>
    <name type="common">White button mushroom</name>
    <dbReference type="NCBI Taxonomy" id="597362"/>
    <lineage>
        <taxon>Eukaryota</taxon>
        <taxon>Fungi</taxon>
        <taxon>Dikarya</taxon>
        <taxon>Basidiomycota</taxon>
        <taxon>Agaricomycotina</taxon>
        <taxon>Agaricomycetes</taxon>
        <taxon>Agaricomycetidae</taxon>
        <taxon>Agaricales</taxon>
        <taxon>Agaricineae</taxon>
        <taxon>Agaricaceae</taxon>
        <taxon>Agaricus</taxon>
    </lineage>
</organism>
<dbReference type="GO" id="GO:0031468">
    <property type="term" value="P:nuclear membrane reassembly"/>
    <property type="evidence" value="ECO:0007669"/>
    <property type="project" value="TreeGrafter"/>
</dbReference>
<feature type="domain" description="SEP" evidence="4">
    <location>
        <begin position="5"/>
        <end position="70"/>
    </location>
</feature>
<evidence type="ECO:0000313" key="6">
    <source>
        <dbReference type="Proteomes" id="UP000008493"/>
    </source>
</evidence>
<dbReference type="Proteomes" id="UP000008493">
    <property type="component" value="Unassembled WGS sequence"/>
</dbReference>
<gene>
    <name evidence="5" type="ORF">AGABI1DRAFT_43901</name>
</gene>
<dbReference type="GO" id="GO:0000045">
    <property type="term" value="P:autophagosome assembly"/>
    <property type="evidence" value="ECO:0007669"/>
    <property type="project" value="TreeGrafter"/>
</dbReference>
<dbReference type="EMBL" id="JH971397">
    <property type="protein sequence ID" value="EKM77275.1"/>
    <property type="molecule type" value="Genomic_DNA"/>
</dbReference>
<dbReference type="STRING" id="597362.K5XR06"/>
<dbReference type="InterPro" id="IPR001012">
    <property type="entry name" value="UBX_dom"/>
</dbReference>
<evidence type="ECO:0000313" key="5">
    <source>
        <dbReference type="EMBL" id="EKM77275.1"/>
    </source>
</evidence>
<dbReference type="GO" id="GO:0005829">
    <property type="term" value="C:cytosol"/>
    <property type="evidence" value="ECO:0007669"/>
    <property type="project" value="TreeGrafter"/>
</dbReference>
<dbReference type="Pfam" id="PF00789">
    <property type="entry name" value="UBX"/>
    <property type="match status" value="1"/>
</dbReference>
<proteinExistence type="predicted"/>
<evidence type="ECO:0000256" key="1">
    <source>
        <dbReference type="ARBA" id="ARBA00022786"/>
    </source>
</evidence>
<dbReference type="RefSeq" id="XP_007332101.1">
    <property type="nucleotide sequence ID" value="XM_007332039.1"/>
</dbReference>
<keyword evidence="6" id="KW-1185">Reference proteome</keyword>
<dbReference type="GO" id="GO:0005634">
    <property type="term" value="C:nucleus"/>
    <property type="evidence" value="ECO:0007669"/>
    <property type="project" value="TreeGrafter"/>
</dbReference>
<reference evidence="6" key="1">
    <citation type="journal article" date="2012" name="Proc. Natl. Acad. Sci. U.S.A.">
        <title>Genome sequence of the button mushroom Agaricus bisporus reveals mechanisms governing adaptation to a humic-rich ecological niche.</title>
        <authorList>
            <person name="Morin E."/>
            <person name="Kohler A."/>
            <person name="Baker A.R."/>
            <person name="Foulongne-Oriol M."/>
            <person name="Lombard V."/>
            <person name="Nagy L.G."/>
            <person name="Ohm R.A."/>
            <person name="Patyshakuliyeva A."/>
            <person name="Brun A."/>
            <person name="Aerts A.L."/>
            <person name="Bailey A.M."/>
            <person name="Billette C."/>
            <person name="Coutinho P.M."/>
            <person name="Deakin G."/>
            <person name="Doddapaneni H."/>
            <person name="Floudas D."/>
            <person name="Grimwood J."/>
            <person name="Hilden K."/>
            <person name="Kuees U."/>
            <person name="LaButti K.M."/>
            <person name="Lapidus A."/>
            <person name="Lindquist E.A."/>
            <person name="Lucas S.M."/>
            <person name="Murat C."/>
            <person name="Riley R.W."/>
            <person name="Salamov A.A."/>
            <person name="Schmutz J."/>
            <person name="Subramanian V."/>
            <person name="Woesten H.A.B."/>
            <person name="Xu J."/>
            <person name="Eastwood D.C."/>
            <person name="Foster G.D."/>
            <person name="Sonnenberg A.S."/>
            <person name="Cullen D."/>
            <person name="de Vries R.P."/>
            <person name="Lundell T."/>
            <person name="Hibbett D.S."/>
            <person name="Henrissat B."/>
            <person name="Burton K.S."/>
            <person name="Kerrigan R.W."/>
            <person name="Challen M.P."/>
            <person name="Grigoriev I.V."/>
            <person name="Martin F."/>
        </authorList>
    </citation>
    <scope>NUCLEOTIDE SEQUENCE [LARGE SCALE GENOMIC DNA]</scope>
    <source>
        <strain evidence="6">JB137-S8 / ATCC MYA-4627 / FGSC 10392</strain>
    </source>
</reference>
<evidence type="ECO:0000256" key="2">
    <source>
        <dbReference type="SAM" id="MobiDB-lite"/>
    </source>
</evidence>
<dbReference type="PROSITE" id="PS51399">
    <property type="entry name" value="SEP"/>
    <property type="match status" value="1"/>
</dbReference>
<dbReference type="InterPro" id="IPR012989">
    <property type="entry name" value="SEP_domain"/>
</dbReference>
<evidence type="ECO:0008006" key="7">
    <source>
        <dbReference type="Google" id="ProtNLM"/>
    </source>
</evidence>
<dbReference type="Gene3D" id="3.30.420.210">
    <property type="entry name" value="SEP domain"/>
    <property type="match status" value="1"/>
</dbReference>
<keyword evidence="1" id="KW-0833">Ubl conjugation pathway</keyword>
<dbReference type="PROSITE" id="PS50033">
    <property type="entry name" value="UBX"/>
    <property type="match status" value="1"/>
</dbReference>
<feature type="domain" description="UBX" evidence="3">
    <location>
        <begin position="123"/>
        <end position="200"/>
    </location>
</feature>
<dbReference type="GO" id="GO:0043161">
    <property type="term" value="P:proteasome-mediated ubiquitin-dependent protein catabolic process"/>
    <property type="evidence" value="ECO:0007669"/>
    <property type="project" value="TreeGrafter"/>
</dbReference>
<dbReference type="PANTHER" id="PTHR23333:SF20">
    <property type="entry name" value="NSFL1 COFACTOR P47"/>
    <property type="match status" value="1"/>
</dbReference>
<dbReference type="SUPFAM" id="SSF102848">
    <property type="entry name" value="NSFL1 (p97 ATPase) cofactor p47, SEP domain"/>
    <property type="match status" value="1"/>
</dbReference>
<sequence length="202" mass="22121">MTDEVVVRTITFWQDGFQIEDGDLMRYDDPEDAKILSELAAGTAPISLLNVRQGQPVELRMIPRQGEMYTPPAGVRAFRGAGQRLGAPVPQIASGITPPAAAASSSASTTERESLTTRFEVDQSRPTTSIQLRLADGTRMVCRMNLTHTIGDIRNFINAARPENVTRPYTIGTTFPNRTLEDNSATIESAGLVNSVVVQRWM</sequence>
<dbReference type="GeneID" id="18829520"/>
<feature type="region of interest" description="Disordered" evidence="2">
    <location>
        <begin position="96"/>
        <end position="123"/>
    </location>
</feature>
<evidence type="ECO:0000259" key="3">
    <source>
        <dbReference type="PROSITE" id="PS50033"/>
    </source>
</evidence>
<feature type="compositionally biased region" description="Basic and acidic residues" evidence="2">
    <location>
        <begin position="110"/>
        <end position="123"/>
    </location>
</feature>
<dbReference type="InterPro" id="IPR029071">
    <property type="entry name" value="Ubiquitin-like_domsf"/>
</dbReference>
<dbReference type="OMA" id="SRCQRSC"/>
<dbReference type="FunFam" id="3.30.420.210:FF:000002">
    <property type="entry name" value="UBX domain-containing protein 1"/>
    <property type="match status" value="1"/>
</dbReference>
<dbReference type="InParanoid" id="K5XR06"/>
<evidence type="ECO:0000259" key="4">
    <source>
        <dbReference type="PROSITE" id="PS51399"/>
    </source>
</evidence>
<dbReference type="HOGENOM" id="CLU_029402_3_2_1"/>
<dbReference type="GO" id="GO:0007030">
    <property type="term" value="P:Golgi organization"/>
    <property type="evidence" value="ECO:0007669"/>
    <property type="project" value="TreeGrafter"/>
</dbReference>
<dbReference type="GO" id="GO:0061025">
    <property type="term" value="P:membrane fusion"/>
    <property type="evidence" value="ECO:0007669"/>
    <property type="project" value="TreeGrafter"/>
</dbReference>